<keyword evidence="4 8" id="KW-0378">Hydrolase</keyword>
<dbReference type="GO" id="GO:0106300">
    <property type="term" value="P:protein-DNA covalent cross-linking repair"/>
    <property type="evidence" value="ECO:0007669"/>
    <property type="project" value="InterPro"/>
</dbReference>
<protein>
    <recommendedName>
        <fullName evidence="8">Abasic site processing protein</fullName>
        <ecNumber evidence="8">3.4.-.-</ecNumber>
    </recommendedName>
</protein>
<evidence type="ECO:0000313" key="10">
    <source>
        <dbReference type="Proteomes" id="UP000564644"/>
    </source>
</evidence>
<dbReference type="InterPro" id="IPR003738">
    <property type="entry name" value="SRAP"/>
</dbReference>
<dbReference type="SUPFAM" id="SSF143081">
    <property type="entry name" value="BB1717-like"/>
    <property type="match status" value="1"/>
</dbReference>
<keyword evidence="5" id="KW-0190">Covalent protein-DNA linkage</keyword>
<keyword evidence="7" id="KW-0456">Lyase</keyword>
<evidence type="ECO:0000256" key="6">
    <source>
        <dbReference type="ARBA" id="ARBA00023125"/>
    </source>
</evidence>
<dbReference type="Pfam" id="PF02586">
    <property type="entry name" value="SRAP"/>
    <property type="match status" value="1"/>
</dbReference>
<evidence type="ECO:0000256" key="2">
    <source>
        <dbReference type="ARBA" id="ARBA00022670"/>
    </source>
</evidence>
<proteinExistence type="inferred from homology"/>
<keyword evidence="2 8" id="KW-0645">Protease</keyword>
<dbReference type="GO" id="GO:0006508">
    <property type="term" value="P:proteolysis"/>
    <property type="evidence" value="ECO:0007669"/>
    <property type="project" value="UniProtKB-KW"/>
</dbReference>
<dbReference type="AlphaFoldDB" id="A0A7X0SQT4"/>
<evidence type="ECO:0000256" key="5">
    <source>
        <dbReference type="ARBA" id="ARBA00023124"/>
    </source>
</evidence>
<evidence type="ECO:0000256" key="4">
    <source>
        <dbReference type="ARBA" id="ARBA00022801"/>
    </source>
</evidence>
<dbReference type="GO" id="GO:0003697">
    <property type="term" value="F:single-stranded DNA binding"/>
    <property type="evidence" value="ECO:0007669"/>
    <property type="project" value="InterPro"/>
</dbReference>
<dbReference type="RefSeq" id="WP_185132048.1">
    <property type="nucleotide sequence ID" value="NZ_JACJVO010000033.1"/>
</dbReference>
<dbReference type="Gene3D" id="3.90.1680.10">
    <property type="entry name" value="SOS response associated peptidase-like"/>
    <property type="match status" value="1"/>
</dbReference>
<sequence>MIFCQEIAKPYDTWVYPDSGDKLSTCTIITTIPNELMADIHDWMHVILNHNDVDIWLDKGNQNKELLLTLLRPYEADKMWAYKVDKAVGNVCNHSPELLKFC</sequence>
<dbReference type="PANTHER" id="PTHR13604">
    <property type="entry name" value="DC12-RELATED"/>
    <property type="match status" value="1"/>
</dbReference>
<keyword evidence="6" id="KW-0238">DNA-binding</keyword>
<reference evidence="9 10" key="1">
    <citation type="submission" date="2020-08" db="EMBL/GenBank/DDBJ databases">
        <title>Cohnella phylogeny.</title>
        <authorList>
            <person name="Dunlap C."/>
        </authorList>
    </citation>
    <scope>NUCLEOTIDE SEQUENCE [LARGE SCALE GENOMIC DNA]</scope>
    <source>
        <strain evidence="9 10">CBP 2801</strain>
    </source>
</reference>
<comment type="similarity">
    <text evidence="1 8">Belongs to the SOS response-associated peptidase family.</text>
</comment>
<evidence type="ECO:0000256" key="8">
    <source>
        <dbReference type="RuleBase" id="RU364100"/>
    </source>
</evidence>
<dbReference type="GO" id="GO:0016829">
    <property type="term" value="F:lyase activity"/>
    <property type="evidence" value="ECO:0007669"/>
    <property type="project" value="UniProtKB-KW"/>
</dbReference>
<name>A0A7X0SQT4_9BACL</name>
<dbReference type="EC" id="3.4.-.-" evidence="8"/>
<evidence type="ECO:0000256" key="1">
    <source>
        <dbReference type="ARBA" id="ARBA00008136"/>
    </source>
</evidence>
<dbReference type="GO" id="GO:0008233">
    <property type="term" value="F:peptidase activity"/>
    <property type="evidence" value="ECO:0007669"/>
    <property type="project" value="UniProtKB-KW"/>
</dbReference>
<keyword evidence="3" id="KW-0227">DNA damage</keyword>
<accession>A0A7X0SQT4</accession>
<dbReference type="InterPro" id="IPR036590">
    <property type="entry name" value="SRAP-like"/>
</dbReference>
<evidence type="ECO:0000256" key="3">
    <source>
        <dbReference type="ARBA" id="ARBA00022763"/>
    </source>
</evidence>
<evidence type="ECO:0000313" key="9">
    <source>
        <dbReference type="EMBL" id="MBB6734386.1"/>
    </source>
</evidence>
<dbReference type="EMBL" id="JACJVO010000033">
    <property type="protein sequence ID" value="MBB6734386.1"/>
    <property type="molecule type" value="Genomic_DNA"/>
</dbReference>
<keyword evidence="10" id="KW-1185">Reference proteome</keyword>
<dbReference type="Proteomes" id="UP000564644">
    <property type="component" value="Unassembled WGS sequence"/>
</dbReference>
<evidence type="ECO:0000256" key="7">
    <source>
        <dbReference type="ARBA" id="ARBA00023239"/>
    </source>
</evidence>
<organism evidence="9 10">
    <name type="scientific">Cohnella zeiphila</name>
    <dbReference type="NCBI Taxonomy" id="2761120"/>
    <lineage>
        <taxon>Bacteria</taxon>
        <taxon>Bacillati</taxon>
        <taxon>Bacillota</taxon>
        <taxon>Bacilli</taxon>
        <taxon>Bacillales</taxon>
        <taxon>Paenibacillaceae</taxon>
        <taxon>Cohnella</taxon>
    </lineage>
</organism>
<comment type="caution">
    <text evidence="9">The sequence shown here is derived from an EMBL/GenBank/DDBJ whole genome shotgun (WGS) entry which is preliminary data.</text>
</comment>
<dbReference type="PANTHER" id="PTHR13604:SF0">
    <property type="entry name" value="ABASIC SITE PROCESSING PROTEIN HMCES"/>
    <property type="match status" value="1"/>
</dbReference>
<gene>
    <name evidence="9" type="ORF">H7C18_26015</name>
</gene>